<evidence type="ECO:0000259" key="1">
    <source>
        <dbReference type="Pfam" id="PF08719"/>
    </source>
</evidence>
<proteinExistence type="predicted"/>
<dbReference type="EMBL" id="DAKRPA010000159">
    <property type="protein sequence ID" value="DAZ96703.1"/>
    <property type="molecule type" value="Genomic_DNA"/>
</dbReference>
<feature type="domain" description="NADAR" evidence="1">
    <location>
        <begin position="83"/>
        <end position="154"/>
    </location>
</feature>
<protein>
    <recommendedName>
        <fullName evidence="1">NADAR domain-containing protein</fullName>
    </recommendedName>
</protein>
<evidence type="ECO:0000313" key="2">
    <source>
        <dbReference type="EMBL" id="DAZ96703.1"/>
    </source>
</evidence>
<gene>
    <name evidence="2" type="ORF">N0F65_009170</name>
</gene>
<dbReference type="InterPro" id="IPR037238">
    <property type="entry name" value="YbiA-like_sf"/>
</dbReference>
<feature type="non-terminal residue" evidence="2">
    <location>
        <position position="1"/>
    </location>
</feature>
<dbReference type="Pfam" id="PF08719">
    <property type="entry name" value="NADAR"/>
    <property type="match status" value="1"/>
</dbReference>
<organism evidence="2 3">
    <name type="scientific">Lagenidium giganteum</name>
    <dbReference type="NCBI Taxonomy" id="4803"/>
    <lineage>
        <taxon>Eukaryota</taxon>
        <taxon>Sar</taxon>
        <taxon>Stramenopiles</taxon>
        <taxon>Oomycota</taxon>
        <taxon>Peronosporomycetes</taxon>
        <taxon>Pythiales</taxon>
        <taxon>Pythiaceae</taxon>
    </lineage>
</organism>
<sequence>GDAHSSVLLSDASQPIRLLSNFYPCTFIDEQGQLFHSSEHCFMKRKQELFNPNNDQLSHAILTANTPAVAKKLGRKVRNYDNTQTLLATKDKRLYEAAPRDSIWGIGLGVERVRTLLQNNPEFLRNGDVDDETRARSFGSNLLGEALMEARAWLQSDEDLEREEKHLYM</sequence>
<dbReference type="SUPFAM" id="SSF143990">
    <property type="entry name" value="YbiA-like"/>
    <property type="match status" value="1"/>
</dbReference>
<dbReference type="Gene3D" id="1.10.357.40">
    <property type="entry name" value="YbiA-like"/>
    <property type="match status" value="2"/>
</dbReference>
<dbReference type="AlphaFoldDB" id="A0AAV2YTK7"/>
<keyword evidence="3" id="KW-1185">Reference proteome</keyword>
<comment type="caution">
    <text evidence="2">The sequence shown here is derived from an EMBL/GenBank/DDBJ whole genome shotgun (WGS) entry which is preliminary data.</text>
</comment>
<dbReference type="InterPro" id="IPR012816">
    <property type="entry name" value="NADAR"/>
</dbReference>
<dbReference type="CDD" id="cd15457">
    <property type="entry name" value="NADAR"/>
    <property type="match status" value="1"/>
</dbReference>
<name>A0AAV2YTK7_9STRA</name>
<accession>A0AAV2YTK7</accession>
<reference evidence="2" key="2">
    <citation type="journal article" date="2023" name="Microbiol Resour">
        <title>Decontamination and Annotation of the Draft Genome Sequence of the Oomycete Lagenidium giganteum ARSEF 373.</title>
        <authorList>
            <person name="Morgan W.R."/>
            <person name="Tartar A."/>
        </authorList>
    </citation>
    <scope>NUCLEOTIDE SEQUENCE</scope>
    <source>
        <strain evidence="2">ARSEF 373</strain>
    </source>
</reference>
<reference evidence="2" key="1">
    <citation type="submission" date="2022-11" db="EMBL/GenBank/DDBJ databases">
        <authorList>
            <person name="Morgan W.R."/>
            <person name="Tartar A."/>
        </authorList>
    </citation>
    <scope>NUCLEOTIDE SEQUENCE</scope>
    <source>
        <strain evidence="2">ARSEF 373</strain>
    </source>
</reference>
<evidence type="ECO:0000313" key="3">
    <source>
        <dbReference type="Proteomes" id="UP001146120"/>
    </source>
</evidence>
<dbReference type="Proteomes" id="UP001146120">
    <property type="component" value="Unassembled WGS sequence"/>
</dbReference>